<feature type="compositionally biased region" description="Low complexity" evidence="1">
    <location>
        <begin position="17"/>
        <end position="39"/>
    </location>
</feature>
<organism evidence="2 3">
    <name type="scientific">Orchesella dallaii</name>
    <dbReference type="NCBI Taxonomy" id="48710"/>
    <lineage>
        <taxon>Eukaryota</taxon>
        <taxon>Metazoa</taxon>
        <taxon>Ecdysozoa</taxon>
        <taxon>Arthropoda</taxon>
        <taxon>Hexapoda</taxon>
        <taxon>Collembola</taxon>
        <taxon>Entomobryomorpha</taxon>
        <taxon>Entomobryoidea</taxon>
        <taxon>Orchesellidae</taxon>
        <taxon>Orchesellinae</taxon>
        <taxon>Orchesella</taxon>
    </lineage>
</organism>
<reference evidence="2 3" key="1">
    <citation type="submission" date="2024-08" db="EMBL/GenBank/DDBJ databases">
        <authorList>
            <person name="Cucini C."/>
            <person name="Frati F."/>
        </authorList>
    </citation>
    <scope>NUCLEOTIDE SEQUENCE [LARGE SCALE GENOMIC DNA]</scope>
</reference>
<dbReference type="EMBL" id="CAXLJM020000164">
    <property type="protein sequence ID" value="CAL8145862.1"/>
    <property type="molecule type" value="Genomic_DNA"/>
</dbReference>
<dbReference type="Proteomes" id="UP001642540">
    <property type="component" value="Unassembled WGS sequence"/>
</dbReference>
<proteinExistence type="predicted"/>
<accession>A0ABP1S872</accession>
<comment type="caution">
    <text evidence="2">The sequence shown here is derived from an EMBL/GenBank/DDBJ whole genome shotgun (WGS) entry which is preliminary data.</text>
</comment>
<gene>
    <name evidence="2" type="ORF">ODALV1_LOCUS30624</name>
</gene>
<sequence>MNVMSANKSPIRIVVESPSNSTPTSSSSSSTSIPTFVTSVQSEKRDVMPSKLQRQAAIRIKGASPTVSFDIPEDPKTLVPRARLTRKPTKYVRK</sequence>
<protein>
    <submittedName>
        <fullName evidence="2">Uncharacterized protein</fullName>
    </submittedName>
</protein>
<evidence type="ECO:0000256" key="1">
    <source>
        <dbReference type="SAM" id="MobiDB-lite"/>
    </source>
</evidence>
<keyword evidence="3" id="KW-1185">Reference proteome</keyword>
<feature type="region of interest" description="Disordered" evidence="1">
    <location>
        <begin position="1"/>
        <end position="49"/>
    </location>
</feature>
<name>A0ABP1S872_9HEXA</name>
<evidence type="ECO:0000313" key="3">
    <source>
        <dbReference type="Proteomes" id="UP001642540"/>
    </source>
</evidence>
<evidence type="ECO:0000313" key="2">
    <source>
        <dbReference type="EMBL" id="CAL8145862.1"/>
    </source>
</evidence>